<name>A0AAN6T2B2_9PEZI</name>
<evidence type="ECO:0000313" key="2">
    <source>
        <dbReference type="EMBL" id="KAK4101681.1"/>
    </source>
</evidence>
<sequence length="68" mass="6944">MVVNACLADEKRGNGAAPASRKGPGWGGDVACTAGQVFRNKGLDCSSTSLSAVFRNSPRGCLNCPSQT</sequence>
<dbReference type="Proteomes" id="UP001305647">
    <property type="component" value="Unassembled WGS sequence"/>
</dbReference>
<reference evidence="2" key="2">
    <citation type="submission" date="2023-05" db="EMBL/GenBank/DDBJ databases">
        <authorList>
            <consortium name="Lawrence Berkeley National Laboratory"/>
            <person name="Steindorff A."/>
            <person name="Hensen N."/>
            <person name="Bonometti L."/>
            <person name="Westerberg I."/>
            <person name="Brannstrom I.O."/>
            <person name="Guillou S."/>
            <person name="Cros-Aarteil S."/>
            <person name="Calhoun S."/>
            <person name="Haridas S."/>
            <person name="Kuo A."/>
            <person name="Mondo S."/>
            <person name="Pangilinan J."/>
            <person name="Riley R."/>
            <person name="Labutti K."/>
            <person name="Andreopoulos B."/>
            <person name="Lipzen A."/>
            <person name="Chen C."/>
            <person name="Yanf M."/>
            <person name="Daum C."/>
            <person name="Ng V."/>
            <person name="Clum A."/>
            <person name="Ohm R."/>
            <person name="Martin F."/>
            <person name="Silar P."/>
            <person name="Natvig D."/>
            <person name="Lalanne C."/>
            <person name="Gautier V."/>
            <person name="Ament-Velasquez S.L."/>
            <person name="Kruys A."/>
            <person name="Hutchinson M.I."/>
            <person name="Powell A.J."/>
            <person name="Barry K."/>
            <person name="Miller A.N."/>
            <person name="Grigoriev I.V."/>
            <person name="Debuchy R."/>
            <person name="Gladieux P."/>
            <person name="Thoren M.H."/>
            <person name="Johannesson H."/>
        </authorList>
    </citation>
    <scope>NUCLEOTIDE SEQUENCE</scope>
    <source>
        <strain evidence="2">CBS 757.83</strain>
    </source>
</reference>
<feature type="region of interest" description="Disordered" evidence="1">
    <location>
        <begin position="1"/>
        <end position="26"/>
    </location>
</feature>
<dbReference type="AlphaFoldDB" id="A0AAN6T2B2"/>
<reference evidence="2" key="1">
    <citation type="journal article" date="2023" name="Mol. Phylogenet. Evol.">
        <title>Genome-scale phylogeny and comparative genomics of the fungal order Sordariales.</title>
        <authorList>
            <person name="Hensen N."/>
            <person name="Bonometti L."/>
            <person name="Westerberg I."/>
            <person name="Brannstrom I.O."/>
            <person name="Guillou S."/>
            <person name="Cros-Aarteil S."/>
            <person name="Calhoun S."/>
            <person name="Haridas S."/>
            <person name="Kuo A."/>
            <person name="Mondo S."/>
            <person name="Pangilinan J."/>
            <person name="Riley R."/>
            <person name="LaButti K."/>
            <person name="Andreopoulos B."/>
            <person name="Lipzen A."/>
            <person name="Chen C."/>
            <person name="Yan M."/>
            <person name="Daum C."/>
            <person name="Ng V."/>
            <person name="Clum A."/>
            <person name="Steindorff A."/>
            <person name="Ohm R.A."/>
            <person name="Martin F."/>
            <person name="Silar P."/>
            <person name="Natvig D.O."/>
            <person name="Lalanne C."/>
            <person name="Gautier V."/>
            <person name="Ament-Velasquez S.L."/>
            <person name="Kruys A."/>
            <person name="Hutchinson M.I."/>
            <person name="Powell A.J."/>
            <person name="Barry K."/>
            <person name="Miller A.N."/>
            <person name="Grigoriev I.V."/>
            <person name="Debuchy R."/>
            <person name="Gladieux P."/>
            <person name="Hiltunen Thoren M."/>
            <person name="Johannesson H."/>
        </authorList>
    </citation>
    <scope>NUCLEOTIDE SEQUENCE</scope>
    <source>
        <strain evidence="2">CBS 757.83</strain>
    </source>
</reference>
<organism evidence="2 3">
    <name type="scientific">Parathielavia hyrcaniae</name>
    <dbReference type="NCBI Taxonomy" id="113614"/>
    <lineage>
        <taxon>Eukaryota</taxon>
        <taxon>Fungi</taxon>
        <taxon>Dikarya</taxon>
        <taxon>Ascomycota</taxon>
        <taxon>Pezizomycotina</taxon>
        <taxon>Sordariomycetes</taxon>
        <taxon>Sordariomycetidae</taxon>
        <taxon>Sordariales</taxon>
        <taxon>Chaetomiaceae</taxon>
        <taxon>Parathielavia</taxon>
    </lineage>
</organism>
<comment type="caution">
    <text evidence="2">The sequence shown here is derived from an EMBL/GenBank/DDBJ whole genome shotgun (WGS) entry which is preliminary data.</text>
</comment>
<accession>A0AAN6T2B2</accession>
<gene>
    <name evidence="2" type="ORF">N658DRAFT_496112</name>
</gene>
<dbReference type="EMBL" id="MU863634">
    <property type="protein sequence ID" value="KAK4101681.1"/>
    <property type="molecule type" value="Genomic_DNA"/>
</dbReference>
<evidence type="ECO:0000256" key="1">
    <source>
        <dbReference type="SAM" id="MobiDB-lite"/>
    </source>
</evidence>
<keyword evidence="3" id="KW-1185">Reference proteome</keyword>
<protein>
    <submittedName>
        <fullName evidence="2">Uncharacterized protein</fullName>
    </submittedName>
</protein>
<proteinExistence type="predicted"/>
<evidence type="ECO:0000313" key="3">
    <source>
        <dbReference type="Proteomes" id="UP001305647"/>
    </source>
</evidence>